<evidence type="ECO:0000313" key="1">
    <source>
        <dbReference type="EMBL" id="CAB3915009.1"/>
    </source>
</evidence>
<protein>
    <submittedName>
        <fullName evidence="1">Uncharacterized protein</fullName>
    </submittedName>
</protein>
<keyword evidence="2" id="KW-1185">Reference proteome</keyword>
<comment type="caution">
    <text evidence="1">The sequence shown here is derived from an EMBL/GenBank/DDBJ whole genome shotgun (WGS) entry which is preliminary data.</text>
</comment>
<dbReference type="EMBL" id="CADIKR010000008">
    <property type="protein sequence ID" value="CAB3915009.1"/>
    <property type="molecule type" value="Genomic_DNA"/>
</dbReference>
<dbReference type="RefSeq" id="WP_263283764.1">
    <property type="nucleotide sequence ID" value="NZ_CADIKR010000008.1"/>
</dbReference>
<organism evidence="1 2">
    <name type="scientific">Achromobacter mucicolens</name>
    <dbReference type="NCBI Taxonomy" id="1389922"/>
    <lineage>
        <taxon>Bacteria</taxon>
        <taxon>Pseudomonadati</taxon>
        <taxon>Pseudomonadota</taxon>
        <taxon>Betaproteobacteria</taxon>
        <taxon>Burkholderiales</taxon>
        <taxon>Alcaligenaceae</taxon>
        <taxon>Achromobacter</taxon>
    </lineage>
</organism>
<evidence type="ECO:0000313" key="2">
    <source>
        <dbReference type="Proteomes" id="UP000507140"/>
    </source>
</evidence>
<accession>A0ABM8LL65</accession>
<sequence length="44" mass="5167">MLAIKAANTCFKGVQRVLWNTVNAERLRRSRRRLATPVRREIQS</sequence>
<proteinExistence type="predicted"/>
<name>A0ABM8LL65_9BURK</name>
<reference evidence="1 2" key="1">
    <citation type="submission" date="2020-04" db="EMBL/GenBank/DDBJ databases">
        <authorList>
            <person name="De Canck E."/>
        </authorList>
    </citation>
    <scope>NUCLEOTIDE SEQUENCE [LARGE SCALE GENOMIC DNA]</scope>
    <source>
        <strain evidence="1 2">LMG 3415</strain>
    </source>
</reference>
<dbReference type="Proteomes" id="UP000507140">
    <property type="component" value="Unassembled WGS sequence"/>
</dbReference>
<gene>
    <name evidence="1" type="ORF">LMG3415_05185</name>
</gene>